<feature type="domain" description="MsrB" evidence="8">
    <location>
        <begin position="18"/>
        <end position="140"/>
    </location>
</feature>
<evidence type="ECO:0000256" key="3">
    <source>
        <dbReference type="ARBA" id="ARBA00012499"/>
    </source>
</evidence>
<dbReference type="FunFam" id="2.170.150.20:FF:000001">
    <property type="entry name" value="Peptide methionine sulfoxide reductase MsrB"/>
    <property type="match status" value="1"/>
</dbReference>
<evidence type="ECO:0000313" key="9">
    <source>
        <dbReference type="EMBL" id="MBI4209988.1"/>
    </source>
</evidence>
<protein>
    <recommendedName>
        <fullName evidence="3">peptide-methionine (R)-S-oxide reductase</fullName>
        <ecNumber evidence="3">1.8.4.12</ecNumber>
    </recommendedName>
</protein>
<evidence type="ECO:0000256" key="4">
    <source>
        <dbReference type="ARBA" id="ARBA00022723"/>
    </source>
</evidence>
<dbReference type="InterPro" id="IPR028427">
    <property type="entry name" value="Met_Sox_Rdtase_MsrB"/>
</dbReference>
<dbReference type="Proteomes" id="UP000732298">
    <property type="component" value="Unassembled WGS sequence"/>
</dbReference>
<accession>A0A8T3YLP5</accession>
<evidence type="ECO:0000256" key="2">
    <source>
        <dbReference type="ARBA" id="ARBA00007174"/>
    </source>
</evidence>
<dbReference type="SUPFAM" id="SSF51316">
    <property type="entry name" value="Mss4-like"/>
    <property type="match status" value="1"/>
</dbReference>
<dbReference type="InterPro" id="IPR002579">
    <property type="entry name" value="Met_Sox_Rdtase_MsrB_dom"/>
</dbReference>
<dbReference type="EMBL" id="JACQPB010000005">
    <property type="protein sequence ID" value="MBI4209988.1"/>
    <property type="molecule type" value="Genomic_DNA"/>
</dbReference>
<dbReference type="GO" id="GO:0030091">
    <property type="term" value="P:protein repair"/>
    <property type="evidence" value="ECO:0007669"/>
    <property type="project" value="InterPro"/>
</dbReference>
<comment type="caution">
    <text evidence="9">The sequence shown here is derived from an EMBL/GenBank/DDBJ whole genome shotgun (WGS) entry which is preliminary data.</text>
</comment>
<evidence type="ECO:0000256" key="5">
    <source>
        <dbReference type="ARBA" id="ARBA00022833"/>
    </source>
</evidence>
<dbReference type="GO" id="GO:0005737">
    <property type="term" value="C:cytoplasm"/>
    <property type="evidence" value="ECO:0007669"/>
    <property type="project" value="TreeGrafter"/>
</dbReference>
<dbReference type="GO" id="GO:0046872">
    <property type="term" value="F:metal ion binding"/>
    <property type="evidence" value="ECO:0007669"/>
    <property type="project" value="UniProtKB-KW"/>
</dbReference>
<evidence type="ECO:0000256" key="7">
    <source>
        <dbReference type="ARBA" id="ARBA00048488"/>
    </source>
</evidence>
<comment type="cofactor">
    <cofactor evidence="1">
        <name>Zn(2+)</name>
        <dbReference type="ChEBI" id="CHEBI:29105"/>
    </cofactor>
</comment>
<name>A0A8T3YLP5_9ARCH</name>
<evidence type="ECO:0000313" key="10">
    <source>
        <dbReference type="Proteomes" id="UP000732298"/>
    </source>
</evidence>
<evidence type="ECO:0000256" key="6">
    <source>
        <dbReference type="ARBA" id="ARBA00023002"/>
    </source>
</evidence>
<sequence length="151" mass="16638">MRQSLLYWRGVFLKNDANEKWKAKLTPQQYNVCRLGGTEAPFTGKYVHHKETGMYSCVACGNELFDSGTKFDSGTGWPSFYDVAARGGVRLQDDGSHGMHRIEAVCSKCGSHLGHVFDDGPGPTGKRYCINSAALDFKLSENRGKRPAGND</sequence>
<dbReference type="AlphaFoldDB" id="A0A8T3YLP5"/>
<reference evidence="9" key="1">
    <citation type="submission" date="2020-07" db="EMBL/GenBank/DDBJ databases">
        <title>Huge and variable diversity of episymbiotic CPR bacteria and DPANN archaea in groundwater ecosystems.</title>
        <authorList>
            <person name="He C.Y."/>
            <person name="Keren R."/>
            <person name="Whittaker M."/>
            <person name="Farag I.F."/>
            <person name="Doudna J."/>
            <person name="Cate J.H.D."/>
            <person name="Banfield J.F."/>
        </authorList>
    </citation>
    <scope>NUCLEOTIDE SEQUENCE</scope>
    <source>
        <strain evidence="9">NC_groundwater_1296_Ag_S-0.2um_52_80</strain>
    </source>
</reference>
<dbReference type="EC" id="1.8.4.12" evidence="3"/>
<dbReference type="Pfam" id="PF01641">
    <property type="entry name" value="SelR"/>
    <property type="match status" value="1"/>
</dbReference>
<proteinExistence type="inferred from homology"/>
<dbReference type="GO" id="GO:0006979">
    <property type="term" value="P:response to oxidative stress"/>
    <property type="evidence" value="ECO:0007669"/>
    <property type="project" value="InterPro"/>
</dbReference>
<comment type="similarity">
    <text evidence="2">Belongs to the MsrB Met sulfoxide reductase family.</text>
</comment>
<dbReference type="InterPro" id="IPR011057">
    <property type="entry name" value="Mss4-like_sf"/>
</dbReference>
<organism evidence="9 10">
    <name type="scientific">Candidatus Iainarchaeum sp</name>
    <dbReference type="NCBI Taxonomy" id="3101447"/>
    <lineage>
        <taxon>Archaea</taxon>
        <taxon>Candidatus Iainarchaeota</taxon>
        <taxon>Candidatus Iainarchaeia</taxon>
        <taxon>Candidatus Iainarchaeales</taxon>
        <taxon>Candidatus Iainarchaeaceae</taxon>
        <taxon>Candidatus Iainarchaeum</taxon>
    </lineage>
</organism>
<keyword evidence="6 9" id="KW-0560">Oxidoreductase</keyword>
<keyword evidence="4" id="KW-0479">Metal-binding</keyword>
<dbReference type="PANTHER" id="PTHR10173:SF52">
    <property type="entry name" value="METHIONINE-R-SULFOXIDE REDUCTASE B1"/>
    <property type="match status" value="1"/>
</dbReference>
<evidence type="ECO:0000256" key="1">
    <source>
        <dbReference type="ARBA" id="ARBA00001947"/>
    </source>
</evidence>
<dbReference type="Gene3D" id="2.170.150.20">
    <property type="entry name" value="Peptide methionine sulfoxide reductase"/>
    <property type="match status" value="1"/>
</dbReference>
<dbReference type="PROSITE" id="PS51790">
    <property type="entry name" value="MSRB"/>
    <property type="match status" value="1"/>
</dbReference>
<gene>
    <name evidence="9" type="primary">msrB</name>
    <name evidence="9" type="ORF">HY544_00580</name>
</gene>
<evidence type="ECO:0000259" key="8">
    <source>
        <dbReference type="PROSITE" id="PS51790"/>
    </source>
</evidence>
<comment type="catalytic activity">
    <reaction evidence="7">
        <text>L-methionyl-[protein] + [thioredoxin]-disulfide + H2O = L-methionyl-(R)-S-oxide-[protein] + [thioredoxin]-dithiol</text>
        <dbReference type="Rhea" id="RHEA:24164"/>
        <dbReference type="Rhea" id="RHEA-COMP:10698"/>
        <dbReference type="Rhea" id="RHEA-COMP:10700"/>
        <dbReference type="Rhea" id="RHEA-COMP:12313"/>
        <dbReference type="Rhea" id="RHEA-COMP:12314"/>
        <dbReference type="ChEBI" id="CHEBI:15377"/>
        <dbReference type="ChEBI" id="CHEBI:16044"/>
        <dbReference type="ChEBI" id="CHEBI:29950"/>
        <dbReference type="ChEBI" id="CHEBI:45764"/>
        <dbReference type="ChEBI" id="CHEBI:50058"/>
        <dbReference type="EC" id="1.8.4.12"/>
    </reaction>
</comment>
<dbReference type="PANTHER" id="PTHR10173">
    <property type="entry name" value="METHIONINE SULFOXIDE REDUCTASE"/>
    <property type="match status" value="1"/>
</dbReference>
<dbReference type="GO" id="GO:0033743">
    <property type="term" value="F:peptide-methionine (R)-S-oxide reductase activity"/>
    <property type="evidence" value="ECO:0007669"/>
    <property type="project" value="UniProtKB-EC"/>
</dbReference>
<keyword evidence="5" id="KW-0862">Zinc</keyword>
<dbReference type="NCBIfam" id="TIGR00357">
    <property type="entry name" value="peptide-methionine (R)-S-oxide reductase MsrB"/>
    <property type="match status" value="1"/>
</dbReference>